<evidence type="ECO:0000259" key="1">
    <source>
        <dbReference type="Pfam" id="PF00144"/>
    </source>
</evidence>
<dbReference type="Gene3D" id="3.40.710.10">
    <property type="entry name" value="DD-peptidase/beta-lactamase superfamily"/>
    <property type="match status" value="1"/>
</dbReference>
<dbReference type="Proteomes" id="UP001597541">
    <property type="component" value="Unassembled WGS sequence"/>
</dbReference>
<evidence type="ECO:0000313" key="2">
    <source>
        <dbReference type="EMBL" id="MFD2611204.1"/>
    </source>
</evidence>
<dbReference type="Pfam" id="PF00144">
    <property type="entry name" value="Beta-lactamase"/>
    <property type="match status" value="1"/>
</dbReference>
<sequence>MIQTFTIHQGYTDALPADVDMDAERLNLLDRFYGDMIAQEKLQAASYLVARRGKIVIHRSQGKLTPDKDGKDLMPDSVRKLYSITKIITAVAIVQLLEEGKLHIQQPVSSIIPEFDTSTHRSITIWHLLTHTSGLKPDSGVLFEPYERPHFEWWAREKEKHFGSSDKADRIKMILSGPLFCKPGEQWLYNTAGYAILGEIISRVADMPYEEYIHKKITGPLGMERSFFRVPASLQDETCYTMDWERGQIYEPIEREHSLPQAGSGLYSTLNDLYRFGQAILHGGTLNGTEILGRRSVQMMLANQLHLVENRCWGGDNKDMKMGLGWSMSRDDICTPGTASHEGYGASGLFIDREEELLFAYFIPFVNDWIHDAVTNPRNMVWSSLL</sequence>
<dbReference type="InterPro" id="IPR001466">
    <property type="entry name" value="Beta-lactam-related"/>
</dbReference>
<keyword evidence="3" id="KW-1185">Reference proteome</keyword>
<evidence type="ECO:0000313" key="3">
    <source>
        <dbReference type="Proteomes" id="UP001597541"/>
    </source>
</evidence>
<gene>
    <name evidence="2" type="ORF">ACFSUF_02045</name>
</gene>
<dbReference type="PANTHER" id="PTHR43283">
    <property type="entry name" value="BETA-LACTAMASE-RELATED"/>
    <property type="match status" value="1"/>
</dbReference>
<protein>
    <submittedName>
        <fullName evidence="2">Serine hydrolase domain-containing protein</fullName>
        <ecNumber evidence="2">3.-.-.-</ecNumber>
    </submittedName>
</protein>
<feature type="domain" description="Beta-lactamase-related" evidence="1">
    <location>
        <begin position="30"/>
        <end position="362"/>
    </location>
</feature>
<dbReference type="InterPro" id="IPR050789">
    <property type="entry name" value="Diverse_Enzym_Activities"/>
</dbReference>
<dbReference type="InterPro" id="IPR012338">
    <property type="entry name" value="Beta-lactam/transpept-like"/>
</dbReference>
<dbReference type="PANTHER" id="PTHR43283:SF7">
    <property type="entry name" value="BETA-LACTAMASE-RELATED DOMAIN-CONTAINING PROTEIN"/>
    <property type="match status" value="1"/>
</dbReference>
<name>A0ABW5P863_9BACL</name>
<organism evidence="2 3">
    <name type="scientific">Paenibacillus gansuensis</name>
    <dbReference type="NCBI Taxonomy" id="306542"/>
    <lineage>
        <taxon>Bacteria</taxon>
        <taxon>Bacillati</taxon>
        <taxon>Bacillota</taxon>
        <taxon>Bacilli</taxon>
        <taxon>Bacillales</taxon>
        <taxon>Paenibacillaceae</taxon>
        <taxon>Paenibacillus</taxon>
    </lineage>
</organism>
<dbReference type="EC" id="3.-.-.-" evidence="2"/>
<dbReference type="RefSeq" id="WP_377599610.1">
    <property type="nucleotide sequence ID" value="NZ_JBHUME010000002.1"/>
</dbReference>
<proteinExistence type="predicted"/>
<dbReference type="SUPFAM" id="SSF56601">
    <property type="entry name" value="beta-lactamase/transpeptidase-like"/>
    <property type="match status" value="1"/>
</dbReference>
<dbReference type="GO" id="GO:0016787">
    <property type="term" value="F:hydrolase activity"/>
    <property type="evidence" value="ECO:0007669"/>
    <property type="project" value="UniProtKB-KW"/>
</dbReference>
<reference evidence="3" key="1">
    <citation type="journal article" date="2019" name="Int. J. Syst. Evol. Microbiol.">
        <title>The Global Catalogue of Microorganisms (GCM) 10K type strain sequencing project: providing services to taxonomists for standard genome sequencing and annotation.</title>
        <authorList>
            <consortium name="The Broad Institute Genomics Platform"/>
            <consortium name="The Broad Institute Genome Sequencing Center for Infectious Disease"/>
            <person name="Wu L."/>
            <person name="Ma J."/>
        </authorList>
    </citation>
    <scope>NUCLEOTIDE SEQUENCE [LARGE SCALE GENOMIC DNA]</scope>
    <source>
        <strain evidence="3">KCTC 3950</strain>
    </source>
</reference>
<dbReference type="EMBL" id="JBHUME010000002">
    <property type="protein sequence ID" value="MFD2611204.1"/>
    <property type="molecule type" value="Genomic_DNA"/>
</dbReference>
<comment type="caution">
    <text evidence="2">The sequence shown here is derived from an EMBL/GenBank/DDBJ whole genome shotgun (WGS) entry which is preliminary data.</text>
</comment>
<keyword evidence="2" id="KW-0378">Hydrolase</keyword>
<accession>A0ABW5P863</accession>